<feature type="compositionally biased region" description="Basic and acidic residues" evidence="1">
    <location>
        <begin position="89"/>
        <end position="100"/>
    </location>
</feature>
<keyword evidence="3" id="KW-1185">Reference proteome</keyword>
<gene>
    <name evidence="2" type="ORF">ZT3D7_G9766</name>
</gene>
<dbReference type="Proteomes" id="UP000215127">
    <property type="component" value="Chromosome 10"/>
</dbReference>
<dbReference type="EMBL" id="LT853701">
    <property type="protein sequence ID" value="SMQ54611.1"/>
    <property type="molecule type" value="Genomic_DNA"/>
</dbReference>
<feature type="compositionally biased region" description="Polar residues" evidence="1">
    <location>
        <begin position="13"/>
        <end position="25"/>
    </location>
</feature>
<sequence length="112" mass="12213">MSLGSAMYDYQRGGTTATRTLISDQKPSEIHSSASHDHHSSANDAQKPPLQRNTTNHYEQAVAAAGQTAAGSGTEERPALDRQQSWKMSDLKREHAEKMLSVEPKGQGYSSK</sequence>
<evidence type="ECO:0000256" key="1">
    <source>
        <dbReference type="SAM" id="MobiDB-lite"/>
    </source>
</evidence>
<proteinExistence type="predicted"/>
<organism evidence="2 3">
    <name type="scientific">Zymoseptoria tritici (strain ST99CH_3D7)</name>
    <dbReference type="NCBI Taxonomy" id="1276538"/>
    <lineage>
        <taxon>Eukaryota</taxon>
        <taxon>Fungi</taxon>
        <taxon>Dikarya</taxon>
        <taxon>Ascomycota</taxon>
        <taxon>Pezizomycotina</taxon>
        <taxon>Dothideomycetes</taxon>
        <taxon>Dothideomycetidae</taxon>
        <taxon>Mycosphaerellales</taxon>
        <taxon>Mycosphaerellaceae</taxon>
        <taxon>Zymoseptoria</taxon>
    </lineage>
</organism>
<evidence type="ECO:0000313" key="3">
    <source>
        <dbReference type="Proteomes" id="UP000215127"/>
    </source>
</evidence>
<name>A0A1X7S5A2_ZYMT9</name>
<protein>
    <submittedName>
        <fullName evidence="2">Uncharacterized protein</fullName>
    </submittedName>
</protein>
<feature type="compositionally biased region" description="Basic and acidic residues" evidence="1">
    <location>
        <begin position="26"/>
        <end position="41"/>
    </location>
</feature>
<dbReference type="AlphaFoldDB" id="A0A1X7S5A2"/>
<reference evidence="2 3" key="1">
    <citation type="submission" date="2016-06" db="EMBL/GenBank/DDBJ databases">
        <authorList>
            <person name="Kjaerup R.B."/>
            <person name="Dalgaard T.S."/>
            <person name="Juul-Madsen H.R."/>
        </authorList>
    </citation>
    <scope>NUCLEOTIDE SEQUENCE [LARGE SCALE GENOMIC DNA]</scope>
</reference>
<feature type="region of interest" description="Disordered" evidence="1">
    <location>
        <begin position="1"/>
        <end position="112"/>
    </location>
</feature>
<feature type="compositionally biased region" description="Low complexity" evidence="1">
    <location>
        <begin position="59"/>
        <end position="73"/>
    </location>
</feature>
<accession>A0A1X7S5A2</accession>
<evidence type="ECO:0000313" key="2">
    <source>
        <dbReference type="EMBL" id="SMQ54611.1"/>
    </source>
</evidence>